<name>A0ABT2W5Y6_9FLAO</name>
<dbReference type="Gene3D" id="3.30.1150.10">
    <property type="match status" value="1"/>
</dbReference>
<dbReference type="Pfam" id="PF03544">
    <property type="entry name" value="TonB_C"/>
    <property type="match status" value="1"/>
</dbReference>
<dbReference type="EMBL" id="JAOTEM010000002">
    <property type="protein sequence ID" value="MCU7617616.1"/>
    <property type="molecule type" value="Genomic_DNA"/>
</dbReference>
<dbReference type="SUPFAM" id="SSF74653">
    <property type="entry name" value="TolA/TonB C-terminal domain"/>
    <property type="match status" value="1"/>
</dbReference>
<comment type="caution">
    <text evidence="2">The sequence shown here is derived from an EMBL/GenBank/DDBJ whole genome shotgun (WGS) entry which is preliminary data.</text>
</comment>
<reference evidence="3" key="1">
    <citation type="submission" date="2023-07" db="EMBL/GenBank/DDBJ databases">
        <title>Chryseobacterium sp. strain PBS4-4 Genome sequencing and assembly.</title>
        <authorList>
            <person name="Jung Y."/>
        </authorList>
    </citation>
    <scope>NUCLEOTIDE SEQUENCE [LARGE SCALE GENOMIC DNA]</scope>
    <source>
        <strain evidence="3">PBS4-4</strain>
    </source>
</reference>
<proteinExistence type="predicted"/>
<dbReference type="RefSeq" id="WP_263003052.1">
    <property type="nucleotide sequence ID" value="NZ_JAOTEM010000002.1"/>
</dbReference>
<evidence type="ECO:0000313" key="2">
    <source>
        <dbReference type="EMBL" id="MCU7617616.1"/>
    </source>
</evidence>
<evidence type="ECO:0000259" key="1">
    <source>
        <dbReference type="Pfam" id="PF03544"/>
    </source>
</evidence>
<dbReference type="Proteomes" id="UP001208649">
    <property type="component" value="Unassembled WGS sequence"/>
</dbReference>
<keyword evidence="3" id="KW-1185">Reference proteome</keyword>
<accession>A0ABT2W5Y6</accession>
<feature type="domain" description="TonB C-terminal" evidence="1">
    <location>
        <begin position="73"/>
        <end position="131"/>
    </location>
</feature>
<evidence type="ECO:0000313" key="3">
    <source>
        <dbReference type="Proteomes" id="UP001208649"/>
    </source>
</evidence>
<protein>
    <submittedName>
        <fullName evidence="2">Energy transducer TonB</fullName>
    </submittedName>
</protein>
<organism evidence="2 3">
    <name type="scientific">Chryseobacterium edaphi</name>
    <dbReference type="NCBI Taxonomy" id="2976532"/>
    <lineage>
        <taxon>Bacteria</taxon>
        <taxon>Pseudomonadati</taxon>
        <taxon>Bacteroidota</taxon>
        <taxon>Flavobacteriia</taxon>
        <taxon>Flavobacteriales</taxon>
        <taxon>Weeksellaceae</taxon>
        <taxon>Chryseobacterium group</taxon>
        <taxon>Chryseobacterium</taxon>
    </lineage>
</organism>
<dbReference type="InterPro" id="IPR037682">
    <property type="entry name" value="TonB_C"/>
</dbReference>
<sequence length="135" mass="15281">MKKLLLIILLINSINIFSQVILPEGKTMISEEELKERGFIMAIYPGGIDAFRQKFTQTFNSSNINSKGVIKSEAQFVISEEGTVSDIIISGDNKSMNKAMERAIKTLSKAKWKPAELDGKPIKFRFRLPITMEFH</sequence>
<gene>
    <name evidence="2" type="ORF">NZ698_10445</name>
</gene>